<evidence type="ECO:0000256" key="1">
    <source>
        <dbReference type="SAM" id="Phobius"/>
    </source>
</evidence>
<feature type="transmembrane region" description="Helical" evidence="1">
    <location>
        <begin position="21"/>
        <end position="42"/>
    </location>
</feature>
<organism evidence="2 3">
    <name type="scientific">Cognatilysobacter lacus</name>
    <dbReference type="NCBI Taxonomy" id="1643323"/>
    <lineage>
        <taxon>Bacteria</taxon>
        <taxon>Pseudomonadati</taxon>
        <taxon>Pseudomonadota</taxon>
        <taxon>Gammaproteobacteria</taxon>
        <taxon>Lysobacterales</taxon>
        <taxon>Lysobacteraceae</taxon>
        <taxon>Cognatilysobacter</taxon>
    </lineage>
</organism>
<dbReference type="AlphaFoldDB" id="A0A5D8Z043"/>
<gene>
    <name evidence="2" type="ORF">FW784_10055</name>
</gene>
<feature type="transmembrane region" description="Helical" evidence="1">
    <location>
        <begin position="82"/>
        <end position="110"/>
    </location>
</feature>
<dbReference type="Proteomes" id="UP000323164">
    <property type="component" value="Unassembled WGS sequence"/>
</dbReference>
<proteinExistence type="predicted"/>
<evidence type="ECO:0000313" key="2">
    <source>
        <dbReference type="EMBL" id="TZF88345.1"/>
    </source>
</evidence>
<keyword evidence="3" id="KW-1185">Reference proteome</keyword>
<accession>A0A5D8Z043</accession>
<sequence length="123" mass="12909">MYEAPSAQLHREELGLSPSSFWLRVLVICALGVLAPPTAAFAAKRLVVNHLVFSGLAALATLPLSYWAFAARPHPRRASKSALVFLGVLGAVGLSAFVGLMFATLIGLLYQPYGAMLPSSAGA</sequence>
<keyword evidence="1" id="KW-1133">Transmembrane helix</keyword>
<feature type="transmembrane region" description="Helical" evidence="1">
    <location>
        <begin position="48"/>
        <end position="70"/>
    </location>
</feature>
<name>A0A5D8Z043_9GAMM</name>
<dbReference type="RefSeq" id="WP_149353212.1">
    <property type="nucleotide sequence ID" value="NZ_VTRV01000110.1"/>
</dbReference>
<reference evidence="2 3" key="1">
    <citation type="submission" date="2019-08" db="EMBL/GenBank/DDBJ databases">
        <title>Draft genome sequence of Lysobacter sp. UKS-15.</title>
        <authorList>
            <person name="Im W.-T."/>
        </authorList>
    </citation>
    <scope>NUCLEOTIDE SEQUENCE [LARGE SCALE GENOMIC DNA]</scope>
    <source>
        <strain evidence="2 3">UKS-15</strain>
    </source>
</reference>
<protein>
    <submittedName>
        <fullName evidence="2">Uncharacterized protein</fullName>
    </submittedName>
</protein>
<dbReference type="EMBL" id="VTRV01000110">
    <property type="protein sequence ID" value="TZF88345.1"/>
    <property type="molecule type" value="Genomic_DNA"/>
</dbReference>
<keyword evidence="1" id="KW-0472">Membrane</keyword>
<evidence type="ECO:0000313" key="3">
    <source>
        <dbReference type="Proteomes" id="UP000323164"/>
    </source>
</evidence>
<keyword evidence="1" id="KW-0812">Transmembrane</keyword>
<comment type="caution">
    <text evidence="2">The sequence shown here is derived from an EMBL/GenBank/DDBJ whole genome shotgun (WGS) entry which is preliminary data.</text>
</comment>